<dbReference type="Proteomes" id="UP001519924">
    <property type="component" value="Unassembled WGS sequence"/>
</dbReference>
<keyword evidence="4" id="KW-1185">Reference proteome</keyword>
<evidence type="ECO:0000313" key="4">
    <source>
        <dbReference type="Proteomes" id="UP001519924"/>
    </source>
</evidence>
<keyword evidence="2" id="KW-0732">Signal</keyword>
<reference evidence="3 4" key="1">
    <citation type="submission" date="2021-08" db="EMBL/GenBank/DDBJ databases">
        <title>Caldovatus sediminis gen. nov., sp. nov., a moderately thermophilic bacterium isolated from a hot spring.</title>
        <authorList>
            <person name="Hu C.-J."/>
            <person name="Li W.-J."/>
            <person name="Xian W.-D."/>
        </authorList>
    </citation>
    <scope>NUCLEOTIDE SEQUENCE [LARGE SCALE GENOMIC DNA]</scope>
    <source>
        <strain evidence="3 4">SYSU G05006</strain>
    </source>
</reference>
<dbReference type="Pfam" id="PF03401">
    <property type="entry name" value="TctC"/>
    <property type="match status" value="1"/>
</dbReference>
<feature type="signal peptide" evidence="2">
    <location>
        <begin position="1"/>
        <end position="23"/>
    </location>
</feature>
<evidence type="ECO:0000313" key="3">
    <source>
        <dbReference type="EMBL" id="MBW8267995.1"/>
    </source>
</evidence>
<evidence type="ECO:0000256" key="1">
    <source>
        <dbReference type="ARBA" id="ARBA00006987"/>
    </source>
</evidence>
<protein>
    <submittedName>
        <fullName evidence="3">Tripartite tricarboxylate transporter substrate binding protein</fullName>
    </submittedName>
</protein>
<feature type="chain" id="PRO_5046818722" evidence="2">
    <location>
        <begin position="24"/>
        <end position="320"/>
    </location>
</feature>
<proteinExistence type="inferred from homology"/>
<dbReference type="InterPro" id="IPR005064">
    <property type="entry name" value="BUG"/>
</dbReference>
<dbReference type="Gene3D" id="3.40.190.10">
    <property type="entry name" value="Periplasmic binding protein-like II"/>
    <property type="match status" value="1"/>
</dbReference>
<gene>
    <name evidence="3" type="ORF">K1J50_00660</name>
</gene>
<dbReference type="PANTHER" id="PTHR42928">
    <property type="entry name" value="TRICARBOXYLATE-BINDING PROTEIN"/>
    <property type="match status" value="1"/>
</dbReference>
<comment type="similarity">
    <text evidence="1">Belongs to the UPF0065 (bug) family.</text>
</comment>
<organism evidence="3 4">
    <name type="scientific">Caldovatus aquaticus</name>
    <dbReference type="NCBI Taxonomy" id="2865671"/>
    <lineage>
        <taxon>Bacteria</taxon>
        <taxon>Pseudomonadati</taxon>
        <taxon>Pseudomonadota</taxon>
        <taxon>Alphaproteobacteria</taxon>
        <taxon>Acetobacterales</taxon>
        <taxon>Roseomonadaceae</taxon>
        <taxon>Caldovatus</taxon>
    </lineage>
</organism>
<evidence type="ECO:0000256" key="2">
    <source>
        <dbReference type="SAM" id="SignalP"/>
    </source>
</evidence>
<comment type="caution">
    <text evidence="3">The sequence shown here is derived from an EMBL/GenBank/DDBJ whole genome shotgun (WGS) entry which is preliminary data.</text>
</comment>
<dbReference type="RefSeq" id="WP_220115502.1">
    <property type="nucleotide sequence ID" value="NZ_JAHZUY010000001.1"/>
</dbReference>
<accession>A0ABS7EXA1</accession>
<dbReference type="InterPro" id="IPR042100">
    <property type="entry name" value="Bug_dom1"/>
</dbReference>
<dbReference type="Gene3D" id="3.40.190.150">
    <property type="entry name" value="Bordetella uptake gene, domain 1"/>
    <property type="match status" value="1"/>
</dbReference>
<name>A0ABS7EXA1_9PROT</name>
<dbReference type="SUPFAM" id="SSF53850">
    <property type="entry name" value="Periplasmic binding protein-like II"/>
    <property type="match status" value="1"/>
</dbReference>
<dbReference type="PIRSF" id="PIRSF017082">
    <property type="entry name" value="YflP"/>
    <property type="match status" value="1"/>
</dbReference>
<sequence>MTLTRRAALGVAAASLAAPAVRAQTARFPERPVELVVGFAAGGGTDITIRTFARFLEPRLGGPVVVINRPGAGGEVMMASVARARPDGHTLGVVTMPGLLTIPIERTAQFRLEDFAAVALIATDPNAMTVHAQSPYRTVQELIEAARREPDRLNFASSGIGSDDHLQLVLLQQAAGIRMTHVTYPGSAQVRSALLGRQVDVVGMNVGEIMGAPENMRMLVQAGPARSRFAPQVPTFRELGLPIEMASDRGVVAPAATPPAVLARLREAFGAAAQDPEFARALEAQFTEVRYIPGEAWGEQLRALRESYRALWERAPWRER</sequence>
<dbReference type="PANTHER" id="PTHR42928:SF5">
    <property type="entry name" value="BLR1237 PROTEIN"/>
    <property type="match status" value="1"/>
</dbReference>
<dbReference type="CDD" id="cd07012">
    <property type="entry name" value="PBP2_Bug_TTT"/>
    <property type="match status" value="1"/>
</dbReference>
<dbReference type="EMBL" id="JAHZUY010000001">
    <property type="protein sequence ID" value="MBW8267995.1"/>
    <property type="molecule type" value="Genomic_DNA"/>
</dbReference>